<name>A0A0D2MVZ0_9CHLO</name>
<dbReference type="KEGG" id="mng:MNEG_9463"/>
<evidence type="ECO:0000313" key="2">
    <source>
        <dbReference type="EMBL" id="KIY98500.1"/>
    </source>
</evidence>
<sequence>MRAATAAAALLAAVLLLAGAADAAGIQKIVLLALQSPQDPNQVSQVRLTLLESLAKFGDANPNTISFRVVIRDTSVLPAPANSKKWEGKKAGTYVSYDIIAILRFPSAEAFSTYTAWKQANQDALKGLPIVGKASFVSAAYD</sequence>
<dbReference type="RefSeq" id="XP_013897520.1">
    <property type="nucleotide sequence ID" value="XM_014042066.1"/>
</dbReference>
<dbReference type="EMBL" id="KK102165">
    <property type="protein sequence ID" value="KIY98500.1"/>
    <property type="molecule type" value="Genomic_DNA"/>
</dbReference>
<keyword evidence="1" id="KW-0732">Signal</keyword>
<protein>
    <recommendedName>
        <fullName evidence="4">Stress-response A/B barrel domain-containing protein</fullName>
    </recommendedName>
</protein>
<feature type="signal peptide" evidence="1">
    <location>
        <begin position="1"/>
        <end position="23"/>
    </location>
</feature>
<dbReference type="GeneID" id="25742338"/>
<reference evidence="2 3" key="1">
    <citation type="journal article" date="2013" name="BMC Genomics">
        <title>Reconstruction of the lipid metabolism for the microalga Monoraphidium neglectum from its genome sequence reveals characteristics suitable for biofuel production.</title>
        <authorList>
            <person name="Bogen C."/>
            <person name="Al-Dilaimi A."/>
            <person name="Albersmeier A."/>
            <person name="Wichmann J."/>
            <person name="Grundmann M."/>
            <person name="Rupp O."/>
            <person name="Lauersen K.J."/>
            <person name="Blifernez-Klassen O."/>
            <person name="Kalinowski J."/>
            <person name="Goesmann A."/>
            <person name="Mussgnug J.H."/>
            <person name="Kruse O."/>
        </authorList>
    </citation>
    <scope>NUCLEOTIDE SEQUENCE [LARGE SCALE GENOMIC DNA]</scope>
    <source>
        <strain evidence="2 3">SAG 48.87</strain>
    </source>
</reference>
<evidence type="ECO:0008006" key="4">
    <source>
        <dbReference type="Google" id="ProtNLM"/>
    </source>
</evidence>
<evidence type="ECO:0000256" key="1">
    <source>
        <dbReference type="SAM" id="SignalP"/>
    </source>
</evidence>
<dbReference type="Proteomes" id="UP000054498">
    <property type="component" value="Unassembled WGS sequence"/>
</dbReference>
<feature type="chain" id="PRO_5002247605" description="Stress-response A/B barrel domain-containing protein" evidence="1">
    <location>
        <begin position="24"/>
        <end position="142"/>
    </location>
</feature>
<evidence type="ECO:0000313" key="3">
    <source>
        <dbReference type="Proteomes" id="UP000054498"/>
    </source>
</evidence>
<proteinExistence type="predicted"/>
<accession>A0A0D2MVZ0</accession>
<dbReference type="AlphaFoldDB" id="A0A0D2MVZ0"/>
<keyword evidence="3" id="KW-1185">Reference proteome</keyword>
<gene>
    <name evidence="2" type="ORF">MNEG_9463</name>
</gene>
<organism evidence="2 3">
    <name type="scientific">Monoraphidium neglectum</name>
    <dbReference type="NCBI Taxonomy" id="145388"/>
    <lineage>
        <taxon>Eukaryota</taxon>
        <taxon>Viridiplantae</taxon>
        <taxon>Chlorophyta</taxon>
        <taxon>core chlorophytes</taxon>
        <taxon>Chlorophyceae</taxon>
        <taxon>CS clade</taxon>
        <taxon>Sphaeropleales</taxon>
        <taxon>Selenastraceae</taxon>
        <taxon>Monoraphidium</taxon>
    </lineage>
</organism>